<comment type="similarity">
    <text evidence="2">In the N-terminal section; belongs to the dsDNA virus mRNA guanylyltransferase family.</text>
</comment>
<dbReference type="Gene3D" id="3.30.470.30">
    <property type="entry name" value="DNA ligase/mRNA capping enzyme"/>
    <property type="match status" value="1"/>
</dbReference>
<keyword evidence="9" id="KW-0378">Hydrolase</keyword>
<evidence type="ECO:0000256" key="1">
    <source>
        <dbReference type="ARBA" id="ARBA00005129"/>
    </source>
</evidence>
<dbReference type="InterPro" id="IPR039753">
    <property type="entry name" value="RG7MT1"/>
</dbReference>
<evidence type="ECO:0000256" key="7">
    <source>
        <dbReference type="ARBA" id="ARBA00022695"/>
    </source>
</evidence>
<accession>A0A0G2YAK2</accession>
<name>A0A0G2YAK2_9VIRU</name>
<dbReference type="UniPathway" id="UPA00922"/>
<keyword evidence="7" id="KW-0548">Nucleotidyltransferase</keyword>
<evidence type="ECO:0000256" key="5">
    <source>
        <dbReference type="ARBA" id="ARBA00022679"/>
    </source>
</evidence>
<dbReference type="SUPFAM" id="SSF53335">
    <property type="entry name" value="S-adenosyl-L-methionine-dependent methyltransferases"/>
    <property type="match status" value="1"/>
</dbReference>
<evidence type="ECO:0000256" key="11">
    <source>
        <dbReference type="ARBA" id="ARBA00023134"/>
    </source>
</evidence>
<dbReference type="GO" id="GO:0140818">
    <property type="term" value="F:mRNA 5'-triphosphate monophosphatase activity"/>
    <property type="evidence" value="ECO:0007669"/>
    <property type="project" value="UniProtKB-EC"/>
</dbReference>
<reference evidence="15 16" key="1">
    <citation type="submission" date="2014-10" db="EMBL/GenBank/DDBJ databases">
        <title>Pan-genome analysis of Brazilian lineage A amoebal mimiviruses.</title>
        <authorList>
            <person name="Assis F.L."/>
            <person name="Abrahao J.S."/>
            <person name="Kroon E.G."/>
            <person name="Dornas F.P."/>
            <person name="Andrade K.R."/>
            <person name="Borato P.V.M."/>
            <person name="Pilotto M.R."/>
            <person name="Benamar S."/>
            <person name="LaScola B."/>
            <person name="Colson P."/>
        </authorList>
    </citation>
    <scope>NUCLEOTIDE SEQUENCE [LARGE SCALE GENOMIC DNA]</scope>
    <source>
        <strain evidence="15 16">Kroon</strain>
    </source>
</reference>
<dbReference type="InterPro" id="IPR004206">
    <property type="entry name" value="mRNA_triPase_Cet1"/>
</dbReference>
<dbReference type="GO" id="GO:0005525">
    <property type="term" value="F:GTP binding"/>
    <property type="evidence" value="ECO:0007669"/>
    <property type="project" value="UniProtKB-KW"/>
</dbReference>
<sequence>MGTKLKKSNNDITIFSENEYNEIVEMLRDYSNSDNLEFEVSFKNINYPNFMRITEHYINITPENKIESNNYLDISLIFPDKNVYRVSLFDQEQIGEFITKFSKASSNDISRYIVSLDPSDDIEIVYKNRGSGKLIGIDNWAITIKSTEEIPLVAGKSKISKPKITGSERIMYRYKTRYSFTINKNSRIDITDVKSSAIIWKLMTVPSNYELELELINKIDINTLESELLNVFRIIQDTKIPISKAESDTVVEEYRNLLNVKQTNNLDSRNVISVNSNHIINFIPNRYAVTDKADGERYFLFSLNSGIYLLSINLTVKKLNIPVLEKRYQNMLIDGEYIKTDDHDLFMVFDVIFAEGTDYRYDNTYSLPKRIIIINNIIDKCFGNLIPFNDYTDKHNNLELDSIKTYYKSELSNYWKNFKDRLNKSADLFVTRKLYLVPYGIDSSEIFMYADMIWKLYVYNELTPYQLDGIIYTPINSPYLIRGGIDAYDTIPMEYKWKPPSQNSIDFYIRFKKDVSGADAVYYDNSVERAEGKPYKICLLYVGLNKQGQEIPIQFKVNGVEQTANIYTKDGEATDINGNAINDNTVVEFVFDTLKIDMDDSYKWIPIRTRYDKTESVQKYHKRYGNNLQIANRIWKTITNPITEDIISSLGDPTTFNKEITLLSDFRDTKYNKQALTYYQKNTSNAAGMRAFNNWIKSNMITTYCRDGSKVLDIGCGRGGDLIKFINAGVEFYVGIDIDNNGLYVINDSANNRYKNLKKTIQNIPPMYFINADARGLFTLEAQEKILPGMPDFNKSLINKYLVGNKYDTINCQFTIHYYLSDELSWNNFCKNINNQLKDNGYLLITSFDGNLIHNKLKGKQKLSSSYTDNRGNKNIFFEINKIYSDTDKVGLGMAIDLYNSLISNPGTYIREYLVFPEFLEKSLKEKCGLELVESDLFYNIFNTYKNYFKKTYNEYGMTDISSKKHSEIREFYLSLEGNANNDIEIDIARASFKLAMLNRYYVFRKTSTINITEPSRIVNELNNRIDLGKFIMPYFRTNNMFIDLDNVDTDINRVYRNIRNKYRTTRPHVYLIKHNINENRLEDIYLSNNKLDFSKIKNGSDPKVLLIYKSPDKQFYPLYYQNYQSMPFDLDQIYLPDKKKYLLDSDRIINDLNILINLTEKIKNIPQLS</sequence>
<proteinExistence type="inferred from homology"/>
<evidence type="ECO:0000256" key="3">
    <source>
        <dbReference type="ARBA" id="ARBA00022603"/>
    </source>
</evidence>
<dbReference type="Gene3D" id="2.40.50.140">
    <property type="entry name" value="Nucleic acid-binding proteins"/>
    <property type="match status" value="1"/>
</dbReference>
<dbReference type="SUPFAM" id="SSF50249">
    <property type="entry name" value="Nucleic acid-binding proteins"/>
    <property type="match status" value="1"/>
</dbReference>
<evidence type="ECO:0000313" key="15">
    <source>
        <dbReference type="EMBL" id="AKI80116.1"/>
    </source>
</evidence>
<keyword evidence="11" id="KW-0342">GTP-binding</keyword>
<dbReference type="GO" id="GO:0003723">
    <property type="term" value="F:RNA binding"/>
    <property type="evidence" value="ECO:0007669"/>
    <property type="project" value="UniProtKB-KW"/>
</dbReference>
<keyword evidence="8" id="KW-0547">Nucleotide-binding</keyword>
<keyword evidence="5" id="KW-0808">Transferase</keyword>
<evidence type="ECO:0000256" key="9">
    <source>
        <dbReference type="ARBA" id="ARBA00022801"/>
    </source>
</evidence>
<dbReference type="GO" id="GO:0004482">
    <property type="term" value="F:mRNA 5'-cap (guanine-N7-)-methyltransferase activity"/>
    <property type="evidence" value="ECO:0007669"/>
    <property type="project" value="InterPro"/>
</dbReference>
<keyword evidence="6" id="KW-0949">S-adenosyl-L-methionine</keyword>
<dbReference type="Gene3D" id="3.40.50.150">
    <property type="entry name" value="Vaccinia Virus protein VP39"/>
    <property type="match status" value="1"/>
</dbReference>
<evidence type="ECO:0000259" key="14">
    <source>
        <dbReference type="PROSITE" id="PS51562"/>
    </source>
</evidence>
<dbReference type="GO" id="GO:0004651">
    <property type="term" value="F:polynucleotide 5'-phosphatase activity"/>
    <property type="evidence" value="ECO:0007669"/>
    <property type="project" value="InterPro"/>
</dbReference>
<dbReference type="SUPFAM" id="SSF56091">
    <property type="entry name" value="DNA ligase/mRNA capping enzyme, catalytic domain"/>
    <property type="match status" value="1"/>
</dbReference>
<dbReference type="InterPro" id="IPR033469">
    <property type="entry name" value="CYTH-like_dom_sf"/>
</dbReference>
<keyword evidence="16" id="KW-1185">Reference proteome</keyword>
<keyword evidence="4" id="KW-0507">mRNA processing</keyword>
<keyword evidence="10" id="KW-0694">RNA-binding</keyword>
<dbReference type="PANTHER" id="PTHR12189">
    <property type="entry name" value="MRNA GUANINE-7- METHYLTRANSFERASE"/>
    <property type="match status" value="1"/>
</dbReference>
<dbReference type="Pfam" id="PF03291">
    <property type="entry name" value="mRNA_G-N7_MeTrfase"/>
    <property type="match status" value="1"/>
</dbReference>
<dbReference type="InterPro" id="IPR004971">
    <property type="entry name" value="mRNA_G-N7_MeTrfase_dom"/>
</dbReference>
<dbReference type="PROSITE" id="PS51562">
    <property type="entry name" value="RNA_CAP0_MT"/>
    <property type="match status" value="1"/>
</dbReference>
<comment type="catalytic activity">
    <reaction evidence="12">
        <text>a 5'-end diphospho-ribonucleoside in mRNA + GTP + H(+) = a 5'-end (5'-triphosphoguanosine)-ribonucleoside in mRNA + diphosphate</text>
        <dbReference type="Rhea" id="RHEA:67012"/>
        <dbReference type="Rhea" id="RHEA-COMP:17165"/>
        <dbReference type="Rhea" id="RHEA-COMP:17166"/>
        <dbReference type="ChEBI" id="CHEBI:15378"/>
        <dbReference type="ChEBI" id="CHEBI:33019"/>
        <dbReference type="ChEBI" id="CHEBI:37565"/>
        <dbReference type="ChEBI" id="CHEBI:167616"/>
        <dbReference type="ChEBI" id="CHEBI:167617"/>
        <dbReference type="EC" id="2.7.7.50"/>
    </reaction>
</comment>
<evidence type="ECO:0000256" key="13">
    <source>
        <dbReference type="ARBA" id="ARBA00047740"/>
    </source>
</evidence>
<evidence type="ECO:0000256" key="6">
    <source>
        <dbReference type="ARBA" id="ARBA00022691"/>
    </source>
</evidence>
<dbReference type="CDD" id="cd07470">
    <property type="entry name" value="CYTH-like_mRNA_RTPase"/>
    <property type="match status" value="1"/>
</dbReference>
<feature type="domain" description="MRNA cap 0 methyltransferase" evidence="14">
    <location>
        <begin position="684"/>
        <end position="1007"/>
    </location>
</feature>
<evidence type="ECO:0000256" key="8">
    <source>
        <dbReference type="ARBA" id="ARBA00022741"/>
    </source>
</evidence>
<dbReference type="InterPro" id="IPR029063">
    <property type="entry name" value="SAM-dependent_MTases_sf"/>
</dbReference>
<evidence type="ECO:0000313" key="16">
    <source>
        <dbReference type="Proteomes" id="UP000240461"/>
    </source>
</evidence>
<dbReference type="InterPro" id="IPR037009">
    <property type="entry name" value="mRNA_triPase_Cet1_sf"/>
</dbReference>
<dbReference type="Gene3D" id="3.20.100.10">
    <property type="entry name" value="mRNA triphosphatase Cet1-like"/>
    <property type="match status" value="1"/>
</dbReference>
<dbReference type="KEGG" id="vg:80513914"/>
<dbReference type="GO" id="GO:0004484">
    <property type="term" value="F:mRNA guanylyltransferase activity"/>
    <property type="evidence" value="ECO:0007669"/>
    <property type="project" value="UniProtKB-EC"/>
</dbReference>
<dbReference type="EMBL" id="KM982402">
    <property type="protein sequence ID" value="AKI80116.1"/>
    <property type="molecule type" value="Genomic_DNA"/>
</dbReference>
<dbReference type="Proteomes" id="UP000240461">
    <property type="component" value="Segment"/>
</dbReference>
<evidence type="ECO:0000256" key="2">
    <source>
        <dbReference type="ARBA" id="ARBA00008556"/>
    </source>
</evidence>
<evidence type="ECO:0000256" key="10">
    <source>
        <dbReference type="ARBA" id="ARBA00022884"/>
    </source>
</evidence>
<comment type="catalytic activity">
    <reaction evidence="13">
        <text>a 5'-end triphospho-ribonucleoside in mRNA + H2O = a 5'-end diphospho-ribonucleoside in mRNA + phosphate + H(+)</text>
        <dbReference type="Rhea" id="RHEA:67004"/>
        <dbReference type="Rhea" id="RHEA-COMP:17164"/>
        <dbReference type="Rhea" id="RHEA-COMP:17165"/>
        <dbReference type="ChEBI" id="CHEBI:15377"/>
        <dbReference type="ChEBI" id="CHEBI:15378"/>
        <dbReference type="ChEBI" id="CHEBI:43474"/>
        <dbReference type="ChEBI" id="CHEBI:167616"/>
        <dbReference type="ChEBI" id="CHEBI:167618"/>
        <dbReference type="EC" id="3.6.1.74"/>
    </reaction>
    <physiologicalReaction direction="left-to-right" evidence="13">
        <dbReference type="Rhea" id="RHEA:67005"/>
    </physiologicalReaction>
</comment>
<dbReference type="InterPro" id="IPR012340">
    <property type="entry name" value="NA-bd_OB-fold"/>
</dbReference>
<evidence type="ECO:0000256" key="4">
    <source>
        <dbReference type="ARBA" id="ARBA00022664"/>
    </source>
</evidence>
<protein>
    <submittedName>
        <fullName evidence="15">mRNA-capping enzyme</fullName>
    </submittedName>
</protein>
<dbReference type="SUPFAM" id="SSF55154">
    <property type="entry name" value="CYTH-like phosphatases"/>
    <property type="match status" value="1"/>
</dbReference>
<organism evidence="15 16">
    <name type="scientific">Acanthamoeba polyphaga mimivirus Kroon</name>
    <dbReference type="NCBI Taxonomy" id="3069720"/>
    <lineage>
        <taxon>Viruses</taxon>
        <taxon>Varidnaviria</taxon>
        <taxon>Bamfordvirae</taxon>
        <taxon>Nucleocytoviricota</taxon>
        <taxon>Megaviricetes</taxon>
        <taxon>Imitervirales</taxon>
        <taxon>Mimiviridae</taxon>
        <taxon>Megamimivirinae</taxon>
        <taxon>Mimivirus</taxon>
        <taxon>Mimivirus lagoaense</taxon>
    </lineage>
</organism>
<keyword evidence="3" id="KW-0489">Methyltransferase</keyword>
<comment type="pathway">
    <text evidence="1">mRNA processing; mRNA capping.</text>
</comment>
<evidence type="ECO:0000256" key="12">
    <source>
        <dbReference type="ARBA" id="ARBA00044679"/>
    </source>
</evidence>
<dbReference type="PANTHER" id="PTHR12189:SF2">
    <property type="entry name" value="MRNA CAP GUANINE-N7 METHYLTRANSFERASE"/>
    <property type="match status" value="1"/>
</dbReference>
<dbReference type="CDD" id="cd02440">
    <property type="entry name" value="AdoMet_MTases"/>
    <property type="match status" value="1"/>
</dbReference>